<feature type="transmembrane region" description="Helical" evidence="3">
    <location>
        <begin position="78"/>
        <end position="97"/>
    </location>
</feature>
<feature type="transmembrane region" description="Helical" evidence="3">
    <location>
        <begin position="12"/>
        <end position="32"/>
    </location>
</feature>
<reference evidence="5 6" key="1">
    <citation type="submission" date="2018-11" db="EMBL/GenBank/DDBJ databases">
        <title>Rhizobium chutanense sp. nov., isolated from root nodules of Phaseolus vulgaris in China.</title>
        <authorList>
            <person name="Huo Y."/>
        </authorList>
    </citation>
    <scope>NUCLEOTIDE SEQUENCE [LARGE SCALE GENOMIC DNA]</scope>
    <source>
        <strain evidence="5 6">C16</strain>
    </source>
</reference>
<dbReference type="NCBIfam" id="TIGR00254">
    <property type="entry name" value="GGDEF"/>
    <property type="match status" value="1"/>
</dbReference>
<dbReference type="EMBL" id="RJTJ01000007">
    <property type="protein sequence ID" value="RUM07257.1"/>
    <property type="molecule type" value="Genomic_DNA"/>
</dbReference>
<dbReference type="InterPro" id="IPR043128">
    <property type="entry name" value="Rev_trsase/Diguanyl_cyclase"/>
</dbReference>
<dbReference type="InterPro" id="IPR029787">
    <property type="entry name" value="Nucleotide_cyclase"/>
</dbReference>
<dbReference type="Proteomes" id="UP000278081">
    <property type="component" value="Unassembled WGS sequence"/>
</dbReference>
<dbReference type="Pfam" id="PF00990">
    <property type="entry name" value="GGDEF"/>
    <property type="match status" value="1"/>
</dbReference>
<evidence type="ECO:0000256" key="1">
    <source>
        <dbReference type="ARBA" id="ARBA00012528"/>
    </source>
</evidence>
<evidence type="ECO:0000313" key="5">
    <source>
        <dbReference type="EMBL" id="RUM07257.1"/>
    </source>
</evidence>
<sequence>MLTFIDPAGLLFAGALVGVVMVGALIVVRPVAADAGSAVNIWIAAQLAGIAADIIALLQPGITLPESWSSIPENVATLLFPSLIVAAASLQATSLRMLLSERGAGPSDFLPTVVLTSAYALIAQGLPSADRQPVMLPFTLGCLIWTSTIVWRLRQRHRRGAGLIVVAMFLVMVLAAIDAVLTMNAPALPASDTRLPPAFGLIVNLTVPLAMSLGFIVALFERLHHKVVQMSNTDLLTGALNRRGFMREFDAALPRVQQRSAAVSLALIDIDRFKSINDSLGHSAGDDVLVFVSQKILAGIRADDRLGRWGGEEFVLLMPDTSLQQAARVVDRLREQISAAPVRDGFPIVTFSAGVAAVPAAVLHLIDPLVAEADALLYQAKVTRNCVVMSAIEGKLARADASA</sequence>
<dbReference type="PANTHER" id="PTHR45138">
    <property type="entry name" value="REGULATORY COMPONENTS OF SENSORY TRANSDUCTION SYSTEM"/>
    <property type="match status" value="1"/>
</dbReference>
<evidence type="ECO:0000259" key="4">
    <source>
        <dbReference type="PROSITE" id="PS50887"/>
    </source>
</evidence>
<organism evidence="5 6">
    <name type="scientific">Rhizobium chutanense</name>
    <dbReference type="NCBI Taxonomy" id="2035448"/>
    <lineage>
        <taxon>Bacteria</taxon>
        <taxon>Pseudomonadati</taxon>
        <taxon>Pseudomonadota</taxon>
        <taxon>Alphaproteobacteria</taxon>
        <taxon>Hyphomicrobiales</taxon>
        <taxon>Rhizobiaceae</taxon>
        <taxon>Rhizobium/Agrobacterium group</taxon>
        <taxon>Rhizobium</taxon>
    </lineage>
</organism>
<comment type="caution">
    <text evidence="5">The sequence shown here is derived from an EMBL/GenBank/DDBJ whole genome shotgun (WGS) entry which is preliminary data.</text>
</comment>
<dbReference type="PANTHER" id="PTHR45138:SF9">
    <property type="entry name" value="DIGUANYLATE CYCLASE DGCM-RELATED"/>
    <property type="match status" value="1"/>
</dbReference>
<feature type="transmembrane region" description="Helical" evidence="3">
    <location>
        <begin position="201"/>
        <end position="220"/>
    </location>
</feature>
<comment type="catalytic activity">
    <reaction evidence="2">
        <text>2 GTP = 3',3'-c-di-GMP + 2 diphosphate</text>
        <dbReference type="Rhea" id="RHEA:24898"/>
        <dbReference type="ChEBI" id="CHEBI:33019"/>
        <dbReference type="ChEBI" id="CHEBI:37565"/>
        <dbReference type="ChEBI" id="CHEBI:58805"/>
        <dbReference type="EC" id="2.7.7.65"/>
    </reaction>
</comment>
<feature type="transmembrane region" description="Helical" evidence="3">
    <location>
        <begin position="39"/>
        <end position="58"/>
    </location>
</feature>
<evidence type="ECO:0000256" key="3">
    <source>
        <dbReference type="SAM" id="Phobius"/>
    </source>
</evidence>
<dbReference type="SUPFAM" id="SSF55073">
    <property type="entry name" value="Nucleotide cyclase"/>
    <property type="match status" value="1"/>
</dbReference>
<feature type="transmembrane region" description="Helical" evidence="3">
    <location>
        <begin position="134"/>
        <end position="153"/>
    </location>
</feature>
<dbReference type="InterPro" id="IPR000160">
    <property type="entry name" value="GGDEF_dom"/>
</dbReference>
<dbReference type="AlphaFoldDB" id="A0A432P4Q3"/>
<accession>A0A432P4Q3</accession>
<dbReference type="OrthoDB" id="9812260at2"/>
<dbReference type="CDD" id="cd01949">
    <property type="entry name" value="GGDEF"/>
    <property type="match status" value="1"/>
</dbReference>
<gene>
    <name evidence="5" type="ORF">EFR84_10285</name>
</gene>
<dbReference type="PROSITE" id="PS50887">
    <property type="entry name" value="GGDEF"/>
    <property type="match status" value="1"/>
</dbReference>
<name>A0A432P4Q3_9HYPH</name>
<dbReference type="SMART" id="SM00267">
    <property type="entry name" value="GGDEF"/>
    <property type="match status" value="1"/>
</dbReference>
<dbReference type="GO" id="GO:0052621">
    <property type="term" value="F:diguanylate cyclase activity"/>
    <property type="evidence" value="ECO:0007669"/>
    <property type="project" value="UniProtKB-EC"/>
</dbReference>
<dbReference type="EC" id="2.7.7.65" evidence="1"/>
<keyword evidence="3" id="KW-1133">Transmembrane helix</keyword>
<feature type="transmembrane region" description="Helical" evidence="3">
    <location>
        <begin position="109"/>
        <end position="128"/>
    </location>
</feature>
<dbReference type="Gene3D" id="3.30.70.270">
    <property type="match status" value="1"/>
</dbReference>
<dbReference type="RefSeq" id="WP_126908791.1">
    <property type="nucleotide sequence ID" value="NZ_ML133754.1"/>
</dbReference>
<evidence type="ECO:0000313" key="6">
    <source>
        <dbReference type="Proteomes" id="UP000278081"/>
    </source>
</evidence>
<feature type="transmembrane region" description="Helical" evidence="3">
    <location>
        <begin position="160"/>
        <end position="181"/>
    </location>
</feature>
<keyword evidence="3" id="KW-0472">Membrane</keyword>
<protein>
    <recommendedName>
        <fullName evidence="1">diguanylate cyclase</fullName>
        <ecNumber evidence="1">2.7.7.65</ecNumber>
    </recommendedName>
</protein>
<evidence type="ECO:0000256" key="2">
    <source>
        <dbReference type="ARBA" id="ARBA00034247"/>
    </source>
</evidence>
<proteinExistence type="predicted"/>
<dbReference type="FunFam" id="3.30.70.270:FF:000001">
    <property type="entry name" value="Diguanylate cyclase domain protein"/>
    <property type="match status" value="1"/>
</dbReference>
<dbReference type="InterPro" id="IPR050469">
    <property type="entry name" value="Diguanylate_Cyclase"/>
</dbReference>
<keyword evidence="3" id="KW-0812">Transmembrane</keyword>
<feature type="domain" description="GGDEF" evidence="4">
    <location>
        <begin position="261"/>
        <end position="392"/>
    </location>
</feature>